<proteinExistence type="inferred from homology"/>
<evidence type="ECO:0000256" key="3">
    <source>
        <dbReference type="ARBA" id="ARBA00012937"/>
    </source>
</evidence>
<evidence type="ECO:0000256" key="7">
    <source>
        <dbReference type="ARBA" id="ARBA00022840"/>
    </source>
</evidence>
<sequence length="366" mass="40887">MSTTSLASNSAFMARYMALEQPRDKIMVTYVYIHPGNDNLAHFSGKTKVIDFVPKQASEVPLFDFALVTGDSLVEVFIRPVQLYADPFRGGDNKLVLCDLLSADMTPLACNHRYSCNEAMDAARDQHPWFGVEQEFYLMNADTNWPLGWPTNGYPEPLTAPHAFYYGAVGAGKQFGRDVMEAHLRACLYAGVNIWGETSEGQPSQWEYQVGPCEDIRLGDDLTMSRYILLRVAEDLHIDVSFDPKPVAGWMGNGAHTNFSTEAMRAPGGLPEIKKAIEKLSKNHAKHMRVYDPLGGRDNSRRLTGQYYSSKMDKFTSGEADKGVSVRIPMHVIKAGKGYFEDRRPAANCDPYLVTEAMVRTCCLNE</sequence>
<evidence type="ECO:0000259" key="10">
    <source>
        <dbReference type="PROSITE" id="PS51987"/>
    </source>
</evidence>
<dbReference type="PROSITE" id="PS51987">
    <property type="entry name" value="GS_CATALYTIC"/>
    <property type="match status" value="1"/>
</dbReference>
<keyword evidence="7" id="KW-0067">ATP-binding</keyword>
<dbReference type="SUPFAM" id="SSF55931">
    <property type="entry name" value="Glutamine synthetase/guanido kinase"/>
    <property type="match status" value="1"/>
</dbReference>
<evidence type="ECO:0000256" key="8">
    <source>
        <dbReference type="PROSITE-ProRule" id="PRU01331"/>
    </source>
</evidence>
<dbReference type="EC" id="6.3.1.2" evidence="3"/>
<dbReference type="Gene3D" id="3.10.20.70">
    <property type="entry name" value="Glutamine synthetase, N-terminal domain"/>
    <property type="match status" value="1"/>
</dbReference>
<keyword evidence="6" id="KW-0547">Nucleotide-binding</keyword>
<feature type="domain" description="GS catalytic" evidence="10">
    <location>
        <begin position="112"/>
        <end position="366"/>
    </location>
</feature>
<evidence type="ECO:0000313" key="11">
    <source>
        <dbReference type="EMBL" id="CAD7648283.1"/>
    </source>
</evidence>
<dbReference type="InterPro" id="IPR014746">
    <property type="entry name" value="Gln_synth/guanido_kin_cat_dom"/>
</dbReference>
<keyword evidence="4" id="KW-0963">Cytoplasm</keyword>
<evidence type="ECO:0000313" key="12">
    <source>
        <dbReference type="Proteomes" id="UP000728032"/>
    </source>
</evidence>
<evidence type="ECO:0000256" key="6">
    <source>
        <dbReference type="ARBA" id="ARBA00022741"/>
    </source>
</evidence>
<dbReference type="GO" id="GO:0005524">
    <property type="term" value="F:ATP binding"/>
    <property type="evidence" value="ECO:0007669"/>
    <property type="project" value="UniProtKB-KW"/>
</dbReference>
<accession>A0A7R9QJW0</accession>
<evidence type="ECO:0000256" key="9">
    <source>
        <dbReference type="RuleBase" id="RU000384"/>
    </source>
</evidence>
<evidence type="ECO:0000256" key="4">
    <source>
        <dbReference type="ARBA" id="ARBA00022490"/>
    </source>
</evidence>
<comment type="subcellular location">
    <subcellularLocation>
        <location evidence="1">Cytoplasm</location>
    </subcellularLocation>
</comment>
<dbReference type="Gene3D" id="3.30.590.10">
    <property type="entry name" value="Glutamine synthetase/guanido kinase, catalytic domain"/>
    <property type="match status" value="1"/>
</dbReference>
<dbReference type="InterPro" id="IPR036651">
    <property type="entry name" value="Gln_synt_N_sf"/>
</dbReference>
<dbReference type="InterPro" id="IPR050292">
    <property type="entry name" value="Glutamine_Synthetase"/>
</dbReference>
<dbReference type="Pfam" id="PF00120">
    <property type="entry name" value="Gln-synt_C"/>
    <property type="match status" value="1"/>
</dbReference>
<keyword evidence="12" id="KW-1185">Reference proteome</keyword>
<dbReference type="EMBL" id="CAJPVJ010003095">
    <property type="protein sequence ID" value="CAG2167162.1"/>
    <property type="molecule type" value="Genomic_DNA"/>
</dbReference>
<dbReference type="SMART" id="SM01230">
    <property type="entry name" value="Gln-synt_C"/>
    <property type="match status" value="1"/>
</dbReference>
<dbReference type="PANTHER" id="PTHR20852">
    <property type="entry name" value="GLUTAMINE SYNTHETASE"/>
    <property type="match status" value="1"/>
</dbReference>
<dbReference type="GO" id="GO:0006542">
    <property type="term" value="P:glutamine biosynthetic process"/>
    <property type="evidence" value="ECO:0007669"/>
    <property type="project" value="InterPro"/>
</dbReference>
<organism evidence="11">
    <name type="scientific">Oppiella nova</name>
    <dbReference type="NCBI Taxonomy" id="334625"/>
    <lineage>
        <taxon>Eukaryota</taxon>
        <taxon>Metazoa</taxon>
        <taxon>Ecdysozoa</taxon>
        <taxon>Arthropoda</taxon>
        <taxon>Chelicerata</taxon>
        <taxon>Arachnida</taxon>
        <taxon>Acari</taxon>
        <taxon>Acariformes</taxon>
        <taxon>Sarcoptiformes</taxon>
        <taxon>Oribatida</taxon>
        <taxon>Brachypylina</taxon>
        <taxon>Oppioidea</taxon>
        <taxon>Oppiidae</taxon>
        <taxon>Oppiella</taxon>
    </lineage>
</organism>
<reference evidence="11" key="1">
    <citation type="submission" date="2020-11" db="EMBL/GenBank/DDBJ databases">
        <authorList>
            <person name="Tran Van P."/>
        </authorList>
    </citation>
    <scope>NUCLEOTIDE SEQUENCE</scope>
</reference>
<dbReference type="FunFam" id="3.30.590.10:FF:000011">
    <property type="entry name" value="Glutamine synthetase"/>
    <property type="match status" value="1"/>
</dbReference>
<name>A0A7R9QJW0_9ACAR</name>
<dbReference type="Proteomes" id="UP000728032">
    <property type="component" value="Unassembled WGS sequence"/>
</dbReference>
<protein>
    <recommendedName>
        <fullName evidence="3">glutamine synthetase</fullName>
        <ecNumber evidence="3">6.3.1.2</ecNumber>
    </recommendedName>
</protein>
<dbReference type="InterPro" id="IPR008146">
    <property type="entry name" value="Gln_synth_cat_dom"/>
</dbReference>
<gene>
    <name evidence="11" type="ORF">ONB1V03_LOCUS6674</name>
</gene>
<evidence type="ECO:0000256" key="5">
    <source>
        <dbReference type="ARBA" id="ARBA00022598"/>
    </source>
</evidence>
<dbReference type="AlphaFoldDB" id="A0A7R9QJW0"/>
<dbReference type="GO" id="GO:0005737">
    <property type="term" value="C:cytoplasm"/>
    <property type="evidence" value="ECO:0007669"/>
    <property type="project" value="UniProtKB-SubCell"/>
</dbReference>
<dbReference type="PANTHER" id="PTHR20852:SF57">
    <property type="entry name" value="GLUTAMINE SYNTHETASE 2 CYTOPLASMIC"/>
    <property type="match status" value="1"/>
</dbReference>
<evidence type="ECO:0000256" key="2">
    <source>
        <dbReference type="ARBA" id="ARBA00009897"/>
    </source>
</evidence>
<evidence type="ECO:0000256" key="1">
    <source>
        <dbReference type="ARBA" id="ARBA00004496"/>
    </source>
</evidence>
<comment type="similarity">
    <text evidence="2 8 9">Belongs to the glutamine synthetase family.</text>
</comment>
<dbReference type="OrthoDB" id="1936100at2759"/>
<dbReference type="EMBL" id="OC917920">
    <property type="protein sequence ID" value="CAD7648283.1"/>
    <property type="molecule type" value="Genomic_DNA"/>
</dbReference>
<keyword evidence="5" id="KW-0436">Ligase</keyword>
<dbReference type="GO" id="GO:0004356">
    <property type="term" value="F:glutamine synthetase activity"/>
    <property type="evidence" value="ECO:0007669"/>
    <property type="project" value="UniProtKB-EC"/>
</dbReference>